<dbReference type="PANTHER" id="PTHR33223:SF10">
    <property type="entry name" value="AMINOTRANSFERASE-LIKE PLANT MOBILE DOMAIN-CONTAINING PROTEIN"/>
    <property type="match status" value="1"/>
</dbReference>
<evidence type="ECO:0000313" key="2">
    <source>
        <dbReference type="EMBL" id="MED6127048.1"/>
    </source>
</evidence>
<dbReference type="PANTHER" id="PTHR33223">
    <property type="entry name" value="CCHC-TYPE DOMAIN-CONTAINING PROTEIN"/>
    <property type="match status" value="1"/>
</dbReference>
<evidence type="ECO:0000256" key="1">
    <source>
        <dbReference type="SAM" id="MobiDB-lite"/>
    </source>
</evidence>
<gene>
    <name evidence="2" type="ORF">PIB30_084362</name>
</gene>
<sequence length="292" mass="33272">MKYDGSTDPHEALRDFEHRMVCDGAIDEVKCRAFLVTLMRLASKWFTSPPARSILTFSEVNESFLTELTTSIDNTKHPINLLAVIQRPNGSTRKFMERFNEECKTIDGLTDSVDSLCLTNGLTNDDFWKQLTTKPVWARKEMHVIAKEFIHHEEVSRVVAATKNPQIQTAPRVNGSSHNPRDNQWDSGFKSQPRMPKQKERRSSDRDRSLRLESRNLENHKEEDEEPTMVVGVITGSNTTKKSKSALKKDLKILATVRTPPPVFPTITFRKEDFMHGLADSNSPMVISAKMD</sequence>
<evidence type="ECO:0000313" key="3">
    <source>
        <dbReference type="Proteomes" id="UP001341840"/>
    </source>
</evidence>
<protein>
    <recommendedName>
        <fullName evidence="4">Retrotransposon gag domain-containing protein</fullName>
    </recommendedName>
</protein>
<evidence type="ECO:0008006" key="4">
    <source>
        <dbReference type="Google" id="ProtNLM"/>
    </source>
</evidence>
<organism evidence="2 3">
    <name type="scientific">Stylosanthes scabra</name>
    <dbReference type="NCBI Taxonomy" id="79078"/>
    <lineage>
        <taxon>Eukaryota</taxon>
        <taxon>Viridiplantae</taxon>
        <taxon>Streptophyta</taxon>
        <taxon>Embryophyta</taxon>
        <taxon>Tracheophyta</taxon>
        <taxon>Spermatophyta</taxon>
        <taxon>Magnoliopsida</taxon>
        <taxon>eudicotyledons</taxon>
        <taxon>Gunneridae</taxon>
        <taxon>Pentapetalae</taxon>
        <taxon>rosids</taxon>
        <taxon>fabids</taxon>
        <taxon>Fabales</taxon>
        <taxon>Fabaceae</taxon>
        <taxon>Papilionoideae</taxon>
        <taxon>50 kb inversion clade</taxon>
        <taxon>dalbergioids sensu lato</taxon>
        <taxon>Dalbergieae</taxon>
        <taxon>Pterocarpus clade</taxon>
        <taxon>Stylosanthes</taxon>
    </lineage>
</organism>
<proteinExistence type="predicted"/>
<keyword evidence="3" id="KW-1185">Reference proteome</keyword>
<reference evidence="2 3" key="1">
    <citation type="journal article" date="2023" name="Plants (Basel)">
        <title>Bridging the Gap: Combining Genomics and Transcriptomics Approaches to Understand Stylosanthes scabra, an Orphan Legume from the Brazilian Caatinga.</title>
        <authorList>
            <person name="Ferreira-Neto J.R.C."/>
            <person name="da Silva M.D."/>
            <person name="Binneck E."/>
            <person name="de Melo N.F."/>
            <person name="da Silva R.H."/>
            <person name="de Melo A.L.T.M."/>
            <person name="Pandolfi V."/>
            <person name="Bustamante F.O."/>
            <person name="Brasileiro-Vidal A.C."/>
            <person name="Benko-Iseppon A.M."/>
        </authorList>
    </citation>
    <scope>NUCLEOTIDE SEQUENCE [LARGE SCALE GENOMIC DNA]</scope>
    <source>
        <tissue evidence="2">Leaves</tissue>
    </source>
</reference>
<feature type="compositionally biased region" description="Polar residues" evidence="1">
    <location>
        <begin position="163"/>
        <end position="178"/>
    </location>
</feature>
<feature type="region of interest" description="Disordered" evidence="1">
    <location>
        <begin position="162"/>
        <end position="226"/>
    </location>
</feature>
<accession>A0ABU6RSE1</accession>
<dbReference type="Proteomes" id="UP001341840">
    <property type="component" value="Unassembled WGS sequence"/>
</dbReference>
<feature type="compositionally biased region" description="Basic and acidic residues" evidence="1">
    <location>
        <begin position="197"/>
        <end position="222"/>
    </location>
</feature>
<name>A0ABU6RSE1_9FABA</name>
<dbReference type="EMBL" id="JASCZI010031575">
    <property type="protein sequence ID" value="MED6127048.1"/>
    <property type="molecule type" value="Genomic_DNA"/>
</dbReference>
<comment type="caution">
    <text evidence="2">The sequence shown here is derived from an EMBL/GenBank/DDBJ whole genome shotgun (WGS) entry which is preliminary data.</text>
</comment>